<feature type="region of interest" description="Disordered" evidence="1">
    <location>
        <begin position="249"/>
        <end position="309"/>
    </location>
</feature>
<evidence type="ECO:0000313" key="3">
    <source>
        <dbReference type="Proteomes" id="UP000027222"/>
    </source>
</evidence>
<protein>
    <submittedName>
        <fullName evidence="2">Uncharacterized protein</fullName>
    </submittedName>
</protein>
<feature type="region of interest" description="Disordered" evidence="1">
    <location>
        <begin position="1"/>
        <end position="37"/>
    </location>
</feature>
<sequence length="309" mass="33371">MATECILELTDPPATNCEKNTSGQSKEEPKGFDIPLDDDFTGAQVPISKALAARHVLELTDPLTMNLLALQAKEEPEVTPTRTDTPPAGDEEHTLTAFGDISLSTIDFVPGPPSALAPIRRIKPKPLEPKIGDIDRRSIPLVIRKVLPPAPSKASVRKPEASFEMMVLNLKKLREEGRSKSDVASSGIAASRIEVYAPQSRRLIDMKNFGTDAAKAKTNSHDVVENSAHTKAIDARRCLTVIKDENRDGASPAVVTPKPKKNALRGNAKLPKRPPIPRWDDDNNSGVTGSEAQAAGYHLGLTSSPFQVT</sequence>
<dbReference type="AlphaFoldDB" id="A0A067T6L2"/>
<dbReference type="HOGENOM" id="CLU_900301_0_0_1"/>
<gene>
    <name evidence="2" type="ORF">GALMADRAFT_156550</name>
</gene>
<dbReference type="EMBL" id="KL142380">
    <property type="protein sequence ID" value="KDR75549.1"/>
    <property type="molecule type" value="Genomic_DNA"/>
</dbReference>
<proteinExistence type="predicted"/>
<keyword evidence="3" id="KW-1185">Reference proteome</keyword>
<evidence type="ECO:0000313" key="2">
    <source>
        <dbReference type="EMBL" id="KDR75549.1"/>
    </source>
</evidence>
<name>A0A067T6L2_GALM3</name>
<reference evidence="3" key="1">
    <citation type="journal article" date="2014" name="Proc. Natl. Acad. Sci. U.S.A.">
        <title>Extensive sampling of basidiomycete genomes demonstrates inadequacy of the white-rot/brown-rot paradigm for wood decay fungi.</title>
        <authorList>
            <person name="Riley R."/>
            <person name="Salamov A.A."/>
            <person name="Brown D.W."/>
            <person name="Nagy L.G."/>
            <person name="Floudas D."/>
            <person name="Held B.W."/>
            <person name="Levasseur A."/>
            <person name="Lombard V."/>
            <person name="Morin E."/>
            <person name="Otillar R."/>
            <person name="Lindquist E.A."/>
            <person name="Sun H."/>
            <person name="LaButti K.M."/>
            <person name="Schmutz J."/>
            <person name="Jabbour D."/>
            <person name="Luo H."/>
            <person name="Baker S.E."/>
            <person name="Pisabarro A.G."/>
            <person name="Walton J.D."/>
            <person name="Blanchette R.A."/>
            <person name="Henrissat B."/>
            <person name="Martin F."/>
            <person name="Cullen D."/>
            <person name="Hibbett D.S."/>
            <person name="Grigoriev I.V."/>
        </authorList>
    </citation>
    <scope>NUCLEOTIDE SEQUENCE [LARGE SCALE GENOMIC DNA]</scope>
    <source>
        <strain evidence="3">CBS 339.88</strain>
    </source>
</reference>
<evidence type="ECO:0000256" key="1">
    <source>
        <dbReference type="SAM" id="MobiDB-lite"/>
    </source>
</evidence>
<accession>A0A067T6L2</accession>
<dbReference type="OrthoDB" id="2933743at2759"/>
<dbReference type="Proteomes" id="UP000027222">
    <property type="component" value="Unassembled WGS sequence"/>
</dbReference>
<organism evidence="2 3">
    <name type="scientific">Galerina marginata (strain CBS 339.88)</name>
    <dbReference type="NCBI Taxonomy" id="685588"/>
    <lineage>
        <taxon>Eukaryota</taxon>
        <taxon>Fungi</taxon>
        <taxon>Dikarya</taxon>
        <taxon>Basidiomycota</taxon>
        <taxon>Agaricomycotina</taxon>
        <taxon>Agaricomycetes</taxon>
        <taxon>Agaricomycetidae</taxon>
        <taxon>Agaricales</taxon>
        <taxon>Agaricineae</taxon>
        <taxon>Strophariaceae</taxon>
        <taxon>Galerina</taxon>
    </lineage>
</organism>